<keyword evidence="3" id="KW-0443">Lipid metabolism</keyword>
<evidence type="ECO:0000313" key="7">
    <source>
        <dbReference type="Proteomes" id="UP000239001"/>
    </source>
</evidence>
<evidence type="ECO:0000256" key="2">
    <source>
        <dbReference type="ARBA" id="ARBA00022963"/>
    </source>
</evidence>
<dbReference type="PANTHER" id="PTHR10272">
    <property type="entry name" value="PLATELET-ACTIVATING FACTOR ACETYLHYDROLASE"/>
    <property type="match status" value="1"/>
</dbReference>
<keyword evidence="7" id="KW-1185">Reference proteome</keyword>
<evidence type="ECO:0000256" key="3">
    <source>
        <dbReference type="ARBA" id="ARBA00023098"/>
    </source>
</evidence>
<dbReference type="InterPro" id="IPR010802">
    <property type="entry name" value="DUF1400"/>
</dbReference>
<gene>
    <name evidence="6" type="ORF">C7H19_17845</name>
</gene>
<dbReference type="Gene3D" id="3.40.50.1820">
    <property type="entry name" value="alpha/beta hydrolase"/>
    <property type="match status" value="1"/>
</dbReference>
<evidence type="ECO:0000256" key="1">
    <source>
        <dbReference type="ARBA" id="ARBA00022801"/>
    </source>
</evidence>
<keyword evidence="4" id="KW-0732">Signal</keyword>
<dbReference type="SUPFAM" id="SSF53474">
    <property type="entry name" value="alpha/beta-Hydrolases"/>
    <property type="match status" value="1"/>
</dbReference>
<organism evidence="6 7">
    <name type="scientific">Aphanothece hegewaldii CCALA 016</name>
    <dbReference type="NCBI Taxonomy" id="2107694"/>
    <lineage>
        <taxon>Bacteria</taxon>
        <taxon>Bacillati</taxon>
        <taxon>Cyanobacteriota</taxon>
        <taxon>Cyanophyceae</taxon>
        <taxon>Oscillatoriophycideae</taxon>
        <taxon>Chroococcales</taxon>
        <taxon>Aphanothecaceae</taxon>
        <taxon>Aphanothece</taxon>
    </lineage>
</organism>
<comment type="caution">
    <text evidence="6">The sequence shown here is derived from an EMBL/GenBank/DDBJ whole genome shotgun (WGS) entry which is preliminary data.</text>
</comment>
<name>A0A2T1LUG2_9CHRO</name>
<dbReference type="OrthoDB" id="422423at2"/>
<proteinExistence type="predicted"/>
<evidence type="ECO:0000259" key="5">
    <source>
        <dbReference type="Pfam" id="PF07176"/>
    </source>
</evidence>
<accession>A0A2T1LUG2</accession>
<keyword evidence="2" id="KW-0442">Lipid degradation</keyword>
<dbReference type="GO" id="GO:0003847">
    <property type="term" value="F:1-alkyl-2-acetylglycerophosphocholine esterase activity"/>
    <property type="evidence" value="ECO:0007669"/>
    <property type="project" value="TreeGrafter"/>
</dbReference>
<dbReference type="AlphaFoldDB" id="A0A2T1LUG2"/>
<dbReference type="Pfam" id="PF07176">
    <property type="entry name" value="DUF1400"/>
    <property type="match status" value="1"/>
</dbReference>
<dbReference type="PANTHER" id="PTHR10272:SF13">
    <property type="entry name" value="POLY(ETHYLENE TEREPHTHALATE) HYDROLASE"/>
    <property type="match status" value="1"/>
</dbReference>
<dbReference type="Pfam" id="PF07224">
    <property type="entry name" value="Chlorophyllase"/>
    <property type="match status" value="1"/>
</dbReference>
<dbReference type="Proteomes" id="UP000239001">
    <property type="component" value="Unassembled WGS sequence"/>
</dbReference>
<feature type="chain" id="PRO_5015624539" evidence="4">
    <location>
        <begin position="30"/>
        <end position="554"/>
    </location>
</feature>
<feature type="domain" description="DUF1400" evidence="5">
    <location>
        <begin position="29"/>
        <end position="151"/>
    </location>
</feature>
<reference evidence="6 7" key="1">
    <citation type="submission" date="2018-03" db="EMBL/GenBank/DDBJ databases">
        <title>The ancient ancestry and fast evolution of plastids.</title>
        <authorList>
            <person name="Moore K.R."/>
            <person name="Magnabosco C."/>
            <person name="Momper L."/>
            <person name="Gold D.A."/>
            <person name="Bosak T."/>
            <person name="Fournier G.P."/>
        </authorList>
    </citation>
    <scope>NUCLEOTIDE SEQUENCE [LARGE SCALE GENOMIC DNA]</scope>
    <source>
        <strain evidence="6 7">CCALA 016</strain>
    </source>
</reference>
<dbReference type="EMBL" id="PXOH01000023">
    <property type="protein sequence ID" value="PSF35050.1"/>
    <property type="molecule type" value="Genomic_DNA"/>
</dbReference>
<protein>
    <submittedName>
        <fullName evidence="6">Dienelactone hydrolase</fullName>
    </submittedName>
</protein>
<dbReference type="InterPro" id="IPR017395">
    <property type="entry name" value="Chlorophyllase-like"/>
</dbReference>
<dbReference type="GO" id="GO:0016042">
    <property type="term" value="P:lipid catabolic process"/>
    <property type="evidence" value="ECO:0007669"/>
    <property type="project" value="UniProtKB-KW"/>
</dbReference>
<dbReference type="InterPro" id="IPR029058">
    <property type="entry name" value="AB_hydrolase_fold"/>
</dbReference>
<sequence length="554" mass="62092">MLLKRLNFSIRLLTVSLLCSLAPSLPVKAAEQIYLTYGPIYWSVKIASLETFAKDGTINQDLRTYLRGTTPEQQAQFREALLKRVDINPVMLSRFFNTEIGEDILTRIGKGITIEGNLNGKYALRAAIVQAALDPEGLTMLNILRKLPTDMELQGEVLLGLSQEIDKVIKATIAYSEAMANLSAKEKEAETPVDFTQLPDIRQPGNYGFQKEILALTDSNRNRSFYVILYKPQRWRTGKTPVVIISHGLASNPESFEDAAQQLASYGYVVALPQHPDSDTKQAKAFIEGYSSEVFDVQEFINRPKDISFVIDELERRNQVEFGGRLDLENVGVAGHSFGGYTALAVAGAIIDFDYLQKTCDRLYGGLNTSLLLQCRALSLPRQTYNFRDPRVKAVIAGNPVNSAIFGQKGLSQIQIPIFFISGNYDPATPAVFEQLRSFVWLNTPNKYLALAEGQAHIDFSKLDAGMTQMLDSVPNMTLPEPILLKSYLYPTFLSFFEVYLTNNLQYRPYLNASYYDYLSQKQNFKIYMISAASESALKQDIENFRTKVGALSP</sequence>
<reference evidence="6 7" key="2">
    <citation type="submission" date="2018-03" db="EMBL/GenBank/DDBJ databases">
        <authorList>
            <person name="Keele B.F."/>
        </authorList>
    </citation>
    <scope>NUCLEOTIDE SEQUENCE [LARGE SCALE GENOMIC DNA]</scope>
    <source>
        <strain evidence="6 7">CCALA 016</strain>
    </source>
</reference>
<feature type="signal peptide" evidence="4">
    <location>
        <begin position="1"/>
        <end position="29"/>
    </location>
</feature>
<evidence type="ECO:0000256" key="4">
    <source>
        <dbReference type="SAM" id="SignalP"/>
    </source>
</evidence>
<keyword evidence="1 6" id="KW-0378">Hydrolase</keyword>
<evidence type="ECO:0000313" key="6">
    <source>
        <dbReference type="EMBL" id="PSF35050.1"/>
    </source>
</evidence>